<evidence type="ECO:0000313" key="3">
    <source>
        <dbReference type="Proteomes" id="UP001054837"/>
    </source>
</evidence>
<organism evidence="2 3">
    <name type="scientific">Caerostris darwini</name>
    <dbReference type="NCBI Taxonomy" id="1538125"/>
    <lineage>
        <taxon>Eukaryota</taxon>
        <taxon>Metazoa</taxon>
        <taxon>Ecdysozoa</taxon>
        <taxon>Arthropoda</taxon>
        <taxon>Chelicerata</taxon>
        <taxon>Arachnida</taxon>
        <taxon>Araneae</taxon>
        <taxon>Araneomorphae</taxon>
        <taxon>Entelegynae</taxon>
        <taxon>Araneoidea</taxon>
        <taxon>Araneidae</taxon>
        <taxon>Caerostris</taxon>
    </lineage>
</organism>
<evidence type="ECO:0000256" key="1">
    <source>
        <dbReference type="SAM" id="MobiDB-lite"/>
    </source>
</evidence>
<feature type="region of interest" description="Disordered" evidence="1">
    <location>
        <begin position="257"/>
        <end position="281"/>
    </location>
</feature>
<dbReference type="Proteomes" id="UP001054837">
    <property type="component" value="Unassembled WGS sequence"/>
</dbReference>
<proteinExistence type="predicted"/>
<evidence type="ECO:0000313" key="2">
    <source>
        <dbReference type="EMBL" id="GIX74117.1"/>
    </source>
</evidence>
<name>A0AAV4MP59_9ARAC</name>
<dbReference type="EMBL" id="BPLQ01000700">
    <property type="protein sequence ID" value="GIX74117.1"/>
    <property type="molecule type" value="Genomic_DNA"/>
</dbReference>
<protein>
    <submittedName>
        <fullName evidence="2">Uncharacterized protein</fullName>
    </submittedName>
</protein>
<gene>
    <name evidence="2" type="primary">AVEN_263971_1</name>
    <name evidence="2" type="ORF">CDAR_555951</name>
</gene>
<dbReference type="AlphaFoldDB" id="A0AAV4MP59"/>
<accession>A0AAV4MP59</accession>
<sequence>MVFPTDVSCSVPPLRHPVKVEWGCLLRTIIPFMLRLRADRVLLFWMLPNEMLGKMIDNFFRTTKEASVGSEYESEKIYFDKLHKRYSKPVHAKENTDVRLGYRVNANTFLVKAYSTFGVRTVAANTSHIIQTTVAGMLFYRVPEKFYENDDVPEGSFLYKDQFQYDMFVLQPHSAYCVPSGTRYLTMTYQKSLFSLHVVAADAALSSGLNLQSPTSTRKLNVAQMPTHMYRVPGQHKLKKLKTDQQQQQQQNVVYTDSQQQQPQQQQQQQQPSYETSLMNPSNETSQFLQVSGEIEEMIGCFSRPNLDSLHIPDLERYRTTMEPHTLEYFKEKFNKITQDYNLAMNEMSIYTF</sequence>
<keyword evidence="3" id="KW-1185">Reference proteome</keyword>
<feature type="compositionally biased region" description="Low complexity" evidence="1">
    <location>
        <begin position="257"/>
        <end position="272"/>
    </location>
</feature>
<comment type="caution">
    <text evidence="2">The sequence shown here is derived from an EMBL/GenBank/DDBJ whole genome shotgun (WGS) entry which is preliminary data.</text>
</comment>
<reference evidence="2 3" key="1">
    <citation type="submission" date="2021-06" db="EMBL/GenBank/DDBJ databases">
        <title>Caerostris darwini draft genome.</title>
        <authorList>
            <person name="Kono N."/>
            <person name="Arakawa K."/>
        </authorList>
    </citation>
    <scope>NUCLEOTIDE SEQUENCE [LARGE SCALE GENOMIC DNA]</scope>
</reference>